<dbReference type="Proteomes" id="UP001057753">
    <property type="component" value="Unassembled WGS sequence"/>
</dbReference>
<dbReference type="InterPro" id="IPR031322">
    <property type="entry name" value="Shikimate/glucono_kinase"/>
</dbReference>
<comment type="pathway">
    <text evidence="1 11">Metabolic intermediate biosynthesis; chorismate biosynthesis; chorismate from D-erythrose 4-phosphate and phosphoenolpyruvate: step 5/7.</text>
</comment>
<feature type="binding site" evidence="11">
    <location>
        <position position="145"/>
    </location>
    <ligand>
        <name>substrate</name>
    </ligand>
</feature>
<dbReference type="GO" id="GO:0004765">
    <property type="term" value="F:shikimate kinase activity"/>
    <property type="evidence" value="ECO:0007669"/>
    <property type="project" value="UniProtKB-UniRule"/>
</dbReference>
<keyword evidence="6 11" id="KW-0547">Nucleotide-binding</keyword>
<evidence type="ECO:0000313" key="13">
    <source>
        <dbReference type="Proteomes" id="UP001057753"/>
    </source>
</evidence>
<dbReference type="GO" id="GO:0005829">
    <property type="term" value="C:cytosol"/>
    <property type="evidence" value="ECO:0007669"/>
    <property type="project" value="TreeGrafter"/>
</dbReference>
<keyword evidence="11" id="KW-0460">Magnesium</keyword>
<evidence type="ECO:0000313" key="12">
    <source>
        <dbReference type="EMBL" id="MCR6097683.1"/>
    </source>
</evidence>
<dbReference type="AlphaFoldDB" id="A0A9Q4G0A7"/>
<organism evidence="12 13">
    <name type="scientific">Salipaludibacillus agaradhaerens</name>
    <name type="common">Bacillus agaradhaerens</name>
    <dbReference type="NCBI Taxonomy" id="76935"/>
    <lineage>
        <taxon>Bacteria</taxon>
        <taxon>Bacillati</taxon>
        <taxon>Bacillota</taxon>
        <taxon>Bacilli</taxon>
        <taxon>Bacillales</taxon>
        <taxon>Bacillaceae</taxon>
    </lineage>
</organism>
<dbReference type="GO" id="GO:0000287">
    <property type="term" value="F:magnesium ion binding"/>
    <property type="evidence" value="ECO:0007669"/>
    <property type="project" value="UniProtKB-UniRule"/>
</dbReference>
<dbReference type="GO" id="GO:0005524">
    <property type="term" value="F:ATP binding"/>
    <property type="evidence" value="ECO:0007669"/>
    <property type="project" value="UniProtKB-UniRule"/>
</dbReference>
<accession>A0A9Q4G0A7</accession>
<dbReference type="InterPro" id="IPR000623">
    <property type="entry name" value="Shikimate_kinase/TSH1"/>
</dbReference>
<evidence type="ECO:0000256" key="8">
    <source>
        <dbReference type="ARBA" id="ARBA00022840"/>
    </source>
</evidence>
<dbReference type="EMBL" id="JABXYM010000001">
    <property type="protein sequence ID" value="MCR6097683.1"/>
    <property type="molecule type" value="Genomic_DNA"/>
</dbReference>
<feature type="binding site" evidence="11">
    <location>
        <position position="42"/>
    </location>
    <ligand>
        <name>substrate</name>
    </ligand>
</feature>
<dbReference type="PROSITE" id="PS01128">
    <property type="entry name" value="SHIKIMATE_KINASE"/>
    <property type="match status" value="1"/>
</dbReference>
<comment type="similarity">
    <text evidence="2 11">Belongs to the shikimate kinase family.</text>
</comment>
<keyword evidence="13" id="KW-1185">Reference proteome</keyword>
<evidence type="ECO:0000256" key="4">
    <source>
        <dbReference type="ARBA" id="ARBA00022605"/>
    </source>
</evidence>
<dbReference type="PANTHER" id="PTHR21087">
    <property type="entry name" value="SHIKIMATE KINASE"/>
    <property type="match status" value="1"/>
</dbReference>
<dbReference type="SUPFAM" id="SSF52540">
    <property type="entry name" value="P-loop containing nucleoside triphosphate hydrolases"/>
    <property type="match status" value="1"/>
</dbReference>
<keyword evidence="8 11" id="KW-0067">ATP-binding</keyword>
<comment type="subunit">
    <text evidence="11">Monomer.</text>
</comment>
<evidence type="ECO:0000256" key="2">
    <source>
        <dbReference type="ARBA" id="ARBA00006997"/>
    </source>
</evidence>
<keyword evidence="5 11" id="KW-0808">Transferase</keyword>
<feature type="binding site" evidence="11">
    <location>
        <position position="127"/>
    </location>
    <ligand>
        <name>ATP</name>
        <dbReference type="ChEBI" id="CHEBI:30616"/>
    </ligand>
</feature>
<feature type="binding site" evidence="11">
    <location>
        <position position="66"/>
    </location>
    <ligand>
        <name>substrate</name>
    </ligand>
</feature>
<feature type="binding site" evidence="11">
    <location>
        <position position="161"/>
    </location>
    <ligand>
        <name>ATP</name>
        <dbReference type="ChEBI" id="CHEBI:30616"/>
    </ligand>
</feature>
<comment type="catalytic activity">
    <reaction evidence="10 11">
        <text>shikimate + ATP = 3-phosphoshikimate + ADP + H(+)</text>
        <dbReference type="Rhea" id="RHEA:13121"/>
        <dbReference type="ChEBI" id="CHEBI:15378"/>
        <dbReference type="ChEBI" id="CHEBI:30616"/>
        <dbReference type="ChEBI" id="CHEBI:36208"/>
        <dbReference type="ChEBI" id="CHEBI:145989"/>
        <dbReference type="ChEBI" id="CHEBI:456216"/>
        <dbReference type="EC" id="2.7.1.71"/>
    </reaction>
</comment>
<dbReference type="GO" id="GO:0008652">
    <property type="term" value="P:amino acid biosynthetic process"/>
    <property type="evidence" value="ECO:0007669"/>
    <property type="project" value="UniProtKB-KW"/>
</dbReference>
<evidence type="ECO:0000256" key="7">
    <source>
        <dbReference type="ARBA" id="ARBA00022777"/>
    </source>
</evidence>
<dbReference type="PANTHER" id="PTHR21087:SF16">
    <property type="entry name" value="SHIKIMATE KINASE 1, CHLOROPLASTIC"/>
    <property type="match status" value="1"/>
</dbReference>
<dbReference type="RefSeq" id="WP_257822075.1">
    <property type="nucleotide sequence ID" value="NZ_JABXYM010000001.1"/>
</dbReference>
<feature type="binding site" evidence="11">
    <location>
        <position position="88"/>
    </location>
    <ligand>
        <name>substrate</name>
    </ligand>
</feature>
<keyword evidence="11" id="KW-0479">Metal-binding</keyword>
<evidence type="ECO:0000256" key="11">
    <source>
        <dbReference type="HAMAP-Rule" id="MF_00109"/>
    </source>
</evidence>
<dbReference type="Pfam" id="PF01202">
    <property type="entry name" value="SKI"/>
    <property type="match status" value="1"/>
</dbReference>
<evidence type="ECO:0000256" key="9">
    <source>
        <dbReference type="ARBA" id="ARBA00023141"/>
    </source>
</evidence>
<dbReference type="InterPro" id="IPR027417">
    <property type="entry name" value="P-loop_NTPase"/>
</dbReference>
<reference evidence="12" key="1">
    <citation type="submission" date="2020-06" db="EMBL/GenBank/DDBJ databases">
        <title>Insight into the genomes of haloalkaliphilic bacilli from Kenyan soda lakes.</title>
        <authorList>
            <person name="Mwirichia R."/>
            <person name="Villamizar G.C."/>
            <person name="Poehlein A."/>
            <person name="Mugweru J."/>
            <person name="Kipnyargis A."/>
            <person name="Kiplimo D."/>
            <person name="Orwa P."/>
            <person name="Daniel R."/>
        </authorList>
    </citation>
    <scope>NUCLEOTIDE SEQUENCE</scope>
    <source>
        <strain evidence="12">B1096_S55</strain>
    </source>
</reference>
<comment type="function">
    <text evidence="11">Catalyzes the specific phosphorylation of the 3-hydroxyl group of shikimic acid using ATP as a cosubstrate.</text>
</comment>
<proteinExistence type="inferred from homology"/>
<comment type="cofactor">
    <cofactor evidence="11">
        <name>Mg(2+)</name>
        <dbReference type="ChEBI" id="CHEBI:18420"/>
    </cofactor>
    <text evidence="11">Binds 1 Mg(2+) ion per subunit.</text>
</comment>
<dbReference type="PRINTS" id="PR01100">
    <property type="entry name" value="SHIKIMTKNASE"/>
</dbReference>
<name>A0A9Q4G0A7_SALAG</name>
<evidence type="ECO:0000256" key="1">
    <source>
        <dbReference type="ARBA" id="ARBA00004842"/>
    </source>
</evidence>
<keyword evidence="11" id="KW-0963">Cytoplasm</keyword>
<dbReference type="InterPro" id="IPR023000">
    <property type="entry name" value="Shikimate_kinase_CS"/>
</dbReference>
<keyword evidence="9 11" id="KW-0057">Aromatic amino acid biosynthesis</keyword>
<keyword evidence="7 11" id="KW-0418">Kinase</keyword>
<dbReference type="EC" id="2.7.1.71" evidence="3 11"/>
<feature type="binding site" evidence="11">
    <location>
        <begin position="20"/>
        <end position="25"/>
    </location>
    <ligand>
        <name>ATP</name>
        <dbReference type="ChEBI" id="CHEBI:30616"/>
    </ligand>
</feature>
<dbReference type="Gene3D" id="3.40.50.300">
    <property type="entry name" value="P-loop containing nucleotide triphosphate hydrolases"/>
    <property type="match status" value="1"/>
</dbReference>
<dbReference type="GO" id="GO:0009423">
    <property type="term" value="P:chorismate biosynthetic process"/>
    <property type="evidence" value="ECO:0007669"/>
    <property type="project" value="UniProtKB-UniRule"/>
</dbReference>
<evidence type="ECO:0000256" key="10">
    <source>
        <dbReference type="ARBA" id="ARBA00048567"/>
    </source>
</evidence>
<protein>
    <recommendedName>
        <fullName evidence="3 11">Shikimate kinase</fullName>
        <shortName evidence="11">SK</shortName>
        <ecNumber evidence="3 11">2.7.1.71</ecNumber>
    </recommendedName>
</protein>
<comment type="caution">
    <text evidence="12">The sequence shown here is derived from an EMBL/GenBank/DDBJ whole genome shotgun (WGS) entry which is preliminary data.</text>
</comment>
<evidence type="ECO:0000256" key="6">
    <source>
        <dbReference type="ARBA" id="ARBA00022741"/>
    </source>
</evidence>
<feature type="binding site" evidence="11">
    <location>
        <position position="24"/>
    </location>
    <ligand>
        <name>Mg(2+)</name>
        <dbReference type="ChEBI" id="CHEBI:18420"/>
    </ligand>
</feature>
<dbReference type="CDD" id="cd00464">
    <property type="entry name" value="SK"/>
    <property type="match status" value="1"/>
</dbReference>
<sequence>MERVEAGLRDKSIVLIGFMGVGKTTIGQLVAEKLSRPFIDIDKEIENEYGMPITDIFQKMGEKVFREKEKEVIINFSEKKLNVLSLGGGAFLQEDVREACLKNCLVFYLDVSWDVWKERIHMLIDSRPVLKDRSIEDIEALFYTRRDIYSHHHWRIETDNREIEDVSNYIVESLKHTWEQSER</sequence>
<dbReference type="GO" id="GO:0009073">
    <property type="term" value="P:aromatic amino acid family biosynthetic process"/>
    <property type="evidence" value="ECO:0007669"/>
    <property type="project" value="UniProtKB-KW"/>
</dbReference>
<keyword evidence="4 11" id="KW-0028">Amino-acid biosynthesis</keyword>
<gene>
    <name evidence="11" type="primary">aroK</name>
    <name evidence="12" type="ORF">HXA33_14115</name>
</gene>
<comment type="subcellular location">
    <subcellularLocation>
        <location evidence="11">Cytoplasm</location>
    </subcellularLocation>
</comment>
<evidence type="ECO:0000256" key="5">
    <source>
        <dbReference type="ARBA" id="ARBA00022679"/>
    </source>
</evidence>
<dbReference type="HAMAP" id="MF_00109">
    <property type="entry name" value="Shikimate_kinase"/>
    <property type="match status" value="1"/>
</dbReference>
<evidence type="ECO:0000256" key="3">
    <source>
        <dbReference type="ARBA" id="ARBA00012154"/>
    </source>
</evidence>